<dbReference type="Pfam" id="PF13469">
    <property type="entry name" value="Sulfotransfer_3"/>
    <property type="match status" value="1"/>
</dbReference>
<keyword evidence="2" id="KW-1185">Reference proteome</keyword>
<dbReference type="PANTHER" id="PTHR36451">
    <property type="entry name" value="PAPS-DEPENDENT SULFOTRANSFERASE STF3"/>
    <property type="match status" value="1"/>
</dbReference>
<proteinExistence type="predicted"/>
<dbReference type="Gene3D" id="3.40.50.300">
    <property type="entry name" value="P-loop containing nucleotide triphosphate hydrolases"/>
    <property type="match status" value="1"/>
</dbReference>
<name>A0ABR9UPW9_9CHRO</name>
<accession>A0ABR9UPW9</accession>
<dbReference type="InterPro" id="IPR052736">
    <property type="entry name" value="Stf3_sulfotransferase"/>
</dbReference>
<sequence length="339" mass="40345">MNLTLSEISKLMKQESPVFIVGGSRSGSSILYRVLQRHSSFKPYNSKEKTGVDLTESKVFYNSCIACYADNKKPLKYLLRNTDYYRKFLKQIRWIKLFQYCFFTEVLTSRIATNFNLLRPLIYKLTFNVILLQTFFYYAKQARGMKRIIEKSPLHVYRIPEIKATFPKTKFIHIYRHPLDVYSSYKQRLKVSLENGIEKSKLTWLMLSPKDFCELYTQRIQLVLREYHSNSCQFMLIRYEDFISKPELIIRQVCDFLDESYEEECIPENRNEYPEFAEEKMYPNLFGTIKKPTKKWQDYISEADAIFIEDSLSGVMNQLNYPRYTRITQKLSSAMLVAD</sequence>
<organism evidence="1 2">
    <name type="scientific">Gloeocapsopsis crepidinum LEGE 06123</name>
    <dbReference type="NCBI Taxonomy" id="588587"/>
    <lineage>
        <taxon>Bacteria</taxon>
        <taxon>Bacillati</taxon>
        <taxon>Cyanobacteriota</taxon>
        <taxon>Cyanophyceae</taxon>
        <taxon>Oscillatoriophycideae</taxon>
        <taxon>Chroococcales</taxon>
        <taxon>Chroococcaceae</taxon>
        <taxon>Gloeocapsopsis</taxon>
    </lineage>
</organism>
<dbReference type="PANTHER" id="PTHR36451:SF1">
    <property type="entry name" value="OMEGA-HYDROXY-BETA-DIHYDROMENAQUINONE-9 SULFOTRANSFERASE STF3"/>
    <property type="match status" value="1"/>
</dbReference>
<dbReference type="RefSeq" id="WP_193931509.1">
    <property type="nucleotide sequence ID" value="NZ_CAWPMZ010000033.1"/>
</dbReference>
<reference evidence="1 2" key="1">
    <citation type="submission" date="2020-10" db="EMBL/GenBank/DDBJ databases">
        <authorList>
            <person name="Castelo-Branco R."/>
            <person name="Eusebio N."/>
            <person name="Adriana R."/>
            <person name="Vieira A."/>
            <person name="Brugerolle De Fraissinette N."/>
            <person name="Rezende De Castro R."/>
            <person name="Schneider M.P."/>
            <person name="Vasconcelos V."/>
            <person name="Leao P.N."/>
        </authorList>
    </citation>
    <scope>NUCLEOTIDE SEQUENCE [LARGE SCALE GENOMIC DNA]</scope>
    <source>
        <strain evidence="1 2">LEGE 06123</strain>
    </source>
</reference>
<comment type="caution">
    <text evidence="1">The sequence shown here is derived from an EMBL/GenBank/DDBJ whole genome shotgun (WGS) entry which is preliminary data.</text>
</comment>
<protein>
    <submittedName>
        <fullName evidence="1">Sulfotransferase</fullName>
    </submittedName>
</protein>
<dbReference type="Proteomes" id="UP000651156">
    <property type="component" value="Unassembled WGS sequence"/>
</dbReference>
<dbReference type="InterPro" id="IPR027417">
    <property type="entry name" value="P-loop_NTPase"/>
</dbReference>
<dbReference type="SUPFAM" id="SSF52540">
    <property type="entry name" value="P-loop containing nucleoside triphosphate hydrolases"/>
    <property type="match status" value="1"/>
</dbReference>
<gene>
    <name evidence="1" type="ORF">IQ230_08060</name>
</gene>
<evidence type="ECO:0000313" key="1">
    <source>
        <dbReference type="EMBL" id="MBE9190314.1"/>
    </source>
</evidence>
<dbReference type="EMBL" id="JADEWN010000015">
    <property type="protein sequence ID" value="MBE9190314.1"/>
    <property type="molecule type" value="Genomic_DNA"/>
</dbReference>
<evidence type="ECO:0000313" key="2">
    <source>
        <dbReference type="Proteomes" id="UP000651156"/>
    </source>
</evidence>